<name>A0ABS5VFQ0_9MICO</name>
<accession>A0ABS5VFQ0</accession>
<evidence type="ECO:0000313" key="1">
    <source>
        <dbReference type="EMBL" id="MBT1588314.1"/>
    </source>
</evidence>
<evidence type="ECO:0008006" key="3">
    <source>
        <dbReference type="Google" id="ProtNLM"/>
    </source>
</evidence>
<gene>
    <name evidence="1" type="ORF">KK097_10860</name>
</gene>
<dbReference type="EMBL" id="JAHEWS010000015">
    <property type="protein sequence ID" value="MBT1588314.1"/>
    <property type="molecule type" value="Genomic_DNA"/>
</dbReference>
<sequence length="785" mass="85319">MRDATVNELEALIPRLDGVSRRQALAAKRAVHNAARTFPPLGPELSAVAPLTVAWSHHTQRLAAAAHAVDELEGRDLVSERSVLSAWAGDDRVQQSVAMTSTVLLHALRGSARGGHPDKRGRKSEPALVQYFSRSTLRVSPFSRYTAVDVRVLGDRPSADDPRLRSTVAVKRLLTRHAVRRAMSDPANVDHVVWSAPPGAELVGDALVFRRRRWVAPGPGARLDAFREVDVSWPVPEAWRSAVAALLVARPASLRDLAARITREATHRFDAVHAGLVQFASRGLLVPVAPVSEQHPDFEVALLDALRAWPGDSAQDLVAALQSTHHLTAGFGELGGAERTARLDTLEHVWSAAVGAAVTAPIVEDSYVSTSASVPSPVGWRAPIRALAPLLTALDDQRLLSTALEATFVAEFGVGGVCTDIRRFATKTAGAFPLAQRLLSGDVDSAPSPAARRLLDARAMAVQHLNELSRVDATEVAVEQAVLDTLASTLPDAELARRRTVAVFGQVADDRFVVNHLYGGRLRYFSRYLRHLDPEHTEALRGHLRSQTDGALTVQLRPTLGFNANLSPLLTDAELVLDDDVPHSPDTRRIDDLAIVHGPLGLAVIERVSGRPVEMVYTGFLVPHALPATEMLLAMIAEAPFYGFGDVSMDLHRRGPTARAPRIVHEDLVLFRRRWAIDPTALPKGANESSAEHFRRLDADRRAARMPSQVFLRALRGGHATPMERAMSPKPQHHDFLSRLHASTIRRRLADLGPMVMAEELLPEPTAGAAASETFFEATIAGDRP</sequence>
<dbReference type="RefSeq" id="WP_214544746.1">
    <property type="nucleotide sequence ID" value="NZ_JAHEWS010000015.1"/>
</dbReference>
<evidence type="ECO:0000313" key="2">
    <source>
        <dbReference type="Proteomes" id="UP001519641"/>
    </source>
</evidence>
<dbReference type="Proteomes" id="UP001519641">
    <property type="component" value="Unassembled WGS sequence"/>
</dbReference>
<protein>
    <recommendedName>
        <fullName evidence="3">Lantibiotic dehydratase N-terminal domain-containing protein</fullName>
    </recommendedName>
</protein>
<comment type="caution">
    <text evidence="1">The sequence shown here is derived from an EMBL/GenBank/DDBJ whole genome shotgun (WGS) entry which is preliminary data.</text>
</comment>
<reference evidence="1 2" key="1">
    <citation type="submission" date="2021-05" db="EMBL/GenBank/DDBJ databases">
        <title>Whole genome sequence of Curtobacterium flaccumfaciens pv. flaccumfaciens strain CFBP 8819.</title>
        <authorList>
            <person name="Osdaghi E."/>
            <person name="Taghouti G."/>
            <person name="Portier P."/>
            <person name="Fazliarab A."/>
            <person name="Taghavi S.M."/>
            <person name="Briand M."/>
            <person name="Le-Saux M."/>
            <person name="Jacques M.-A."/>
        </authorList>
    </citation>
    <scope>NUCLEOTIDE SEQUENCE [LARGE SCALE GENOMIC DNA]</scope>
    <source>
        <strain evidence="1 2">CFBP 8819</strain>
    </source>
</reference>
<keyword evidence="2" id="KW-1185">Reference proteome</keyword>
<organism evidence="1 2">
    <name type="scientific">Curtobacterium aurantiacum</name>
    <dbReference type="NCBI Taxonomy" id="3236919"/>
    <lineage>
        <taxon>Bacteria</taxon>
        <taxon>Bacillati</taxon>
        <taxon>Actinomycetota</taxon>
        <taxon>Actinomycetes</taxon>
        <taxon>Micrococcales</taxon>
        <taxon>Microbacteriaceae</taxon>
        <taxon>Curtobacterium</taxon>
    </lineage>
</organism>
<proteinExistence type="predicted"/>